<dbReference type="InterPro" id="IPR008969">
    <property type="entry name" value="CarboxyPept-like_regulatory"/>
</dbReference>
<evidence type="ECO:0000256" key="6">
    <source>
        <dbReference type="ARBA" id="ARBA00023077"/>
    </source>
</evidence>
<feature type="signal peptide" evidence="12">
    <location>
        <begin position="1"/>
        <end position="18"/>
    </location>
</feature>
<evidence type="ECO:0000256" key="12">
    <source>
        <dbReference type="SAM" id="SignalP"/>
    </source>
</evidence>
<keyword evidence="4 10" id="KW-0812">Transmembrane</keyword>
<dbReference type="Gene3D" id="2.170.130.10">
    <property type="entry name" value="TonB-dependent receptor, plug domain"/>
    <property type="match status" value="1"/>
</dbReference>
<feature type="domain" description="TonB-dependent receptor plug" evidence="14">
    <location>
        <begin position="117"/>
        <end position="224"/>
    </location>
</feature>
<dbReference type="InterPro" id="IPR037066">
    <property type="entry name" value="Plug_dom_sf"/>
</dbReference>
<comment type="similarity">
    <text evidence="10 11">Belongs to the TonB-dependent receptor family.</text>
</comment>
<keyword evidence="5 12" id="KW-0732">Signal</keyword>
<dbReference type="GO" id="GO:0044718">
    <property type="term" value="P:siderophore transmembrane transport"/>
    <property type="evidence" value="ECO:0007669"/>
    <property type="project" value="TreeGrafter"/>
</dbReference>
<dbReference type="Proteomes" id="UP001155483">
    <property type="component" value="Unassembled WGS sequence"/>
</dbReference>
<keyword evidence="16" id="KW-1185">Reference proteome</keyword>
<dbReference type="GO" id="GO:0015344">
    <property type="term" value="F:siderophore uptake transmembrane transporter activity"/>
    <property type="evidence" value="ECO:0007669"/>
    <property type="project" value="TreeGrafter"/>
</dbReference>
<reference evidence="15" key="1">
    <citation type="submission" date="2022-09" db="EMBL/GenBank/DDBJ databases">
        <authorList>
            <person name="Yuan C."/>
            <person name="Ke Z."/>
        </authorList>
    </citation>
    <scope>NUCLEOTIDE SEQUENCE</scope>
    <source>
        <strain evidence="15">LB-8</strain>
    </source>
</reference>
<dbReference type="InterPro" id="IPR012910">
    <property type="entry name" value="Plug_dom"/>
</dbReference>
<evidence type="ECO:0000259" key="13">
    <source>
        <dbReference type="Pfam" id="PF00593"/>
    </source>
</evidence>
<dbReference type="InterPro" id="IPR039426">
    <property type="entry name" value="TonB-dep_rcpt-like"/>
</dbReference>
<evidence type="ECO:0000256" key="10">
    <source>
        <dbReference type="PROSITE-ProRule" id="PRU01360"/>
    </source>
</evidence>
<gene>
    <name evidence="15" type="ORF">OCK74_12530</name>
</gene>
<accession>A0A9X3B814</accession>
<reference evidence="15" key="2">
    <citation type="submission" date="2023-04" db="EMBL/GenBank/DDBJ databases">
        <title>Paracnuella aquatica gen. nov., sp. nov., a member of the family Chitinophagaceae isolated from a hot spring.</title>
        <authorList>
            <person name="Wang C."/>
        </authorList>
    </citation>
    <scope>NUCLEOTIDE SEQUENCE</scope>
    <source>
        <strain evidence="15">LB-8</strain>
    </source>
</reference>
<name>A0A9X3B814_9BACT</name>
<evidence type="ECO:0000256" key="3">
    <source>
        <dbReference type="ARBA" id="ARBA00022452"/>
    </source>
</evidence>
<comment type="caution">
    <text evidence="15">The sequence shown here is derived from an EMBL/GenBank/DDBJ whole genome shotgun (WGS) entry which is preliminary data.</text>
</comment>
<evidence type="ECO:0000313" key="15">
    <source>
        <dbReference type="EMBL" id="MCU7549950.1"/>
    </source>
</evidence>
<keyword evidence="9 10" id="KW-0998">Cell outer membrane</keyword>
<keyword evidence="6 11" id="KW-0798">TonB box</keyword>
<evidence type="ECO:0000256" key="7">
    <source>
        <dbReference type="ARBA" id="ARBA00023136"/>
    </source>
</evidence>
<evidence type="ECO:0000256" key="8">
    <source>
        <dbReference type="ARBA" id="ARBA00023170"/>
    </source>
</evidence>
<dbReference type="Pfam" id="PF13715">
    <property type="entry name" value="CarbopepD_reg_2"/>
    <property type="match status" value="1"/>
</dbReference>
<feature type="domain" description="TonB-dependent receptor-like beta-barrel" evidence="13">
    <location>
        <begin position="268"/>
        <end position="677"/>
    </location>
</feature>
<dbReference type="Pfam" id="PF07715">
    <property type="entry name" value="Plug"/>
    <property type="match status" value="1"/>
</dbReference>
<dbReference type="PANTHER" id="PTHR30069:SF29">
    <property type="entry name" value="HEMOGLOBIN AND HEMOGLOBIN-HAPTOGLOBIN-BINDING PROTEIN 1-RELATED"/>
    <property type="match status" value="1"/>
</dbReference>
<organism evidence="15 16">
    <name type="scientific">Paraflavisolibacter caeni</name>
    <dbReference type="NCBI Taxonomy" id="2982496"/>
    <lineage>
        <taxon>Bacteria</taxon>
        <taxon>Pseudomonadati</taxon>
        <taxon>Bacteroidota</taxon>
        <taxon>Chitinophagia</taxon>
        <taxon>Chitinophagales</taxon>
        <taxon>Chitinophagaceae</taxon>
        <taxon>Paraflavisolibacter</taxon>
    </lineage>
</organism>
<dbReference type="Gene3D" id="2.40.170.20">
    <property type="entry name" value="TonB-dependent receptor, beta-barrel domain"/>
    <property type="match status" value="1"/>
</dbReference>
<dbReference type="InterPro" id="IPR000531">
    <property type="entry name" value="Beta-barrel_TonB"/>
</dbReference>
<keyword evidence="8 15" id="KW-0675">Receptor</keyword>
<sequence length="721" mass="80918">MKKLLAILVLLCTQSTWAQNTLITKVTSSDTHQPLAGATISVPQLKITKAANANGVATINNLPAGNYQTRLSYVGFQDTSFSLSLPYSDTLFIELQPAVKEEEQVIINSTRTNNRIADLPLRVEVLGTEELAEESGIKPGNMASLLGDLSVIHIQNTSSVTGSSIVRLQGLDGRYTQLLRDGLPVYEGLNTNFGILSIPPLDLKQVEIIKGSASTLYGGGAIAGLINFISKTPKQQPELTALLNRSTLKENNANLYYAQRWKKTGLTLFAGTTIQDANDVNDDGFSDVPRLRQYNLHPKFFIYPTDRQTLTIGYNGTIEDRKGGDMYVLEHEKTNEHQYTETAKSNRHSMDLQYNNRFSNNGNLVIKSAGSLFNLDNTEPDFSLHGQQFNTYTEASYNQKIGSNDLVAGINYLTESFTKKKEDTSQFVDYNYNTIGVFVQDDWHITDKFIAEGGIRADYHSEWGWFALPRIAFAYKPIHELSIRLSAGAGYKVPNVFTQQSEQVDLSEMNPSVNNLEAERSKGINCDINYHTKWNDWEFTINQALYYTHIGNTVLPVLQSNGKYSLTNQPFNSKSTGTDTYVLLAYGALELYAGYNHTIARYTNDKNNYILFAPQDKFGSTLAYEIDGKWRMGLESAWVGNQYIEPTKKAPDYWFWAAMIQRNLGKHLSLVLNGENLFDERQGKNEPLYAGNITNPDFLPIWGLIEGRVINLSVKWTNFIH</sequence>
<evidence type="ECO:0000256" key="9">
    <source>
        <dbReference type="ARBA" id="ARBA00023237"/>
    </source>
</evidence>
<keyword evidence="7 10" id="KW-0472">Membrane</keyword>
<evidence type="ECO:0000256" key="2">
    <source>
        <dbReference type="ARBA" id="ARBA00022448"/>
    </source>
</evidence>
<keyword evidence="3 10" id="KW-1134">Transmembrane beta strand</keyword>
<dbReference type="PANTHER" id="PTHR30069">
    <property type="entry name" value="TONB-DEPENDENT OUTER MEMBRANE RECEPTOR"/>
    <property type="match status" value="1"/>
</dbReference>
<feature type="chain" id="PRO_5040901600" evidence="12">
    <location>
        <begin position="19"/>
        <end position="721"/>
    </location>
</feature>
<dbReference type="SUPFAM" id="SSF56935">
    <property type="entry name" value="Porins"/>
    <property type="match status" value="1"/>
</dbReference>
<evidence type="ECO:0000256" key="1">
    <source>
        <dbReference type="ARBA" id="ARBA00004571"/>
    </source>
</evidence>
<dbReference type="PROSITE" id="PS52016">
    <property type="entry name" value="TONB_DEPENDENT_REC_3"/>
    <property type="match status" value="1"/>
</dbReference>
<dbReference type="EMBL" id="JAOTIF010000008">
    <property type="protein sequence ID" value="MCU7549950.1"/>
    <property type="molecule type" value="Genomic_DNA"/>
</dbReference>
<dbReference type="RefSeq" id="WP_279297389.1">
    <property type="nucleotide sequence ID" value="NZ_JAOTIF010000008.1"/>
</dbReference>
<evidence type="ECO:0000259" key="14">
    <source>
        <dbReference type="Pfam" id="PF07715"/>
    </source>
</evidence>
<dbReference type="GO" id="GO:0009279">
    <property type="term" value="C:cell outer membrane"/>
    <property type="evidence" value="ECO:0007669"/>
    <property type="project" value="UniProtKB-SubCell"/>
</dbReference>
<dbReference type="InterPro" id="IPR036942">
    <property type="entry name" value="Beta-barrel_TonB_sf"/>
</dbReference>
<evidence type="ECO:0000256" key="4">
    <source>
        <dbReference type="ARBA" id="ARBA00022692"/>
    </source>
</evidence>
<dbReference type="AlphaFoldDB" id="A0A9X3B814"/>
<dbReference type="SUPFAM" id="SSF49464">
    <property type="entry name" value="Carboxypeptidase regulatory domain-like"/>
    <property type="match status" value="1"/>
</dbReference>
<dbReference type="Pfam" id="PF00593">
    <property type="entry name" value="TonB_dep_Rec_b-barrel"/>
    <property type="match status" value="1"/>
</dbReference>
<keyword evidence="2 10" id="KW-0813">Transport</keyword>
<dbReference type="Gene3D" id="2.60.40.1120">
    <property type="entry name" value="Carboxypeptidase-like, regulatory domain"/>
    <property type="match status" value="1"/>
</dbReference>
<evidence type="ECO:0000313" key="16">
    <source>
        <dbReference type="Proteomes" id="UP001155483"/>
    </source>
</evidence>
<evidence type="ECO:0000256" key="5">
    <source>
        <dbReference type="ARBA" id="ARBA00022729"/>
    </source>
</evidence>
<evidence type="ECO:0000256" key="11">
    <source>
        <dbReference type="RuleBase" id="RU003357"/>
    </source>
</evidence>
<protein>
    <submittedName>
        <fullName evidence="15">TonB-dependent receptor</fullName>
    </submittedName>
</protein>
<comment type="subcellular location">
    <subcellularLocation>
        <location evidence="1 10">Cell outer membrane</location>
        <topology evidence="1 10">Multi-pass membrane protein</topology>
    </subcellularLocation>
</comment>
<proteinExistence type="inferred from homology"/>